<evidence type="ECO:0008006" key="3">
    <source>
        <dbReference type="Google" id="ProtNLM"/>
    </source>
</evidence>
<sequence length="284" mass="30343">MMVAAPASAQRVMPIRAAEALIAADRGFAQASARTNAIDGIAAMFAHDVAMPRLDATFTRSKAEAIATLSAEPRNRTATATWAPVRAGISADAMQGFTMGMMALRDADGTVRRAKYLSYWRKDRDGWRVVSYKQQRLASEEVQPSLPPVLPPRLVAASRDARAIARHRASIDAAERRFSDEAQAMGLGPAFCKHGRRDATNLGGSRSGMLIGLDKICGTIGGPPPSPVTWAPDAVEVASSGDMGVTWGMIRRKGPVPTGELAIIPYTTVWVRGGPGGVWQYIAE</sequence>
<dbReference type="InterPro" id="IPR032710">
    <property type="entry name" value="NTF2-like_dom_sf"/>
</dbReference>
<dbReference type="AlphaFoldDB" id="A0A1E3LTK1"/>
<protein>
    <recommendedName>
        <fullName evidence="3">DUF4440 domain-containing protein</fullName>
    </recommendedName>
</protein>
<organism evidence="1 2">
    <name type="scientific">Sphingomonas turrisvirgatae</name>
    <dbReference type="NCBI Taxonomy" id="1888892"/>
    <lineage>
        <taxon>Bacteria</taxon>
        <taxon>Pseudomonadati</taxon>
        <taxon>Pseudomonadota</taxon>
        <taxon>Alphaproteobacteria</taxon>
        <taxon>Sphingomonadales</taxon>
        <taxon>Sphingomonadaceae</taxon>
        <taxon>Sphingomonas</taxon>
    </lineage>
</organism>
<proteinExistence type="predicted"/>
<evidence type="ECO:0000313" key="2">
    <source>
        <dbReference type="Proteomes" id="UP000094487"/>
    </source>
</evidence>
<reference evidence="1 2" key="1">
    <citation type="submission" date="2016-08" db="EMBL/GenBank/DDBJ databases">
        <title>Draft genome of the agarase producing Sphingomonas sp. MCT13.</title>
        <authorList>
            <person name="D'Andrea M.M."/>
            <person name="Rossolini G.M."/>
            <person name="Thaller M.C."/>
        </authorList>
    </citation>
    <scope>NUCLEOTIDE SEQUENCE [LARGE SCALE GENOMIC DNA]</scope>
    <source>
        <strain evidence="1 2">MCT13</strain>
    </source>
</reference>
<keyword evidence="2" id="KW-1185">Reference proteome</keyword>
<dbReference type="Proteomes" id="UP000094487">
    <property type="component" value="Unassembled WGS sequence"/>
</dbReference>
<dbReference type="EMBL" id="MDDS01000081">
    <property type="protein sequence ID" value="ODP36150.1"/>
    <property type="molecule type" value="Genomic_DNA"/>
</dbReference>
<accession>A0A1E3LTK1</accession>
<gene>
    <name evidence="1" type="ORF">BFL28_07000</name>
</gene>
<comment type="caution">
    <text evidence="1">The sequence shown here is derived from an EMBL/GenBank/DDBJ whole genome shotgun (WGS) entry which is preliminary data.</text>
</comment>
<dbReference type="Gene3D" id="3.10.450.50">
    <property type="match status" value="2"/>
</dbReference>
<name>A0A1E3LTK1_9SPHN</name>
<dbReference type="SUPFAM" id="SSF54427">
    <property type="entry name" value="NTF2-like"/>
    <property type="match status" value="1"/>
</dbReference>
<dbReference type="STRING" id="1888892.BFL28_07000"/>
<evidence type="ECO:0000313" key="1">
    <source>
        <dbReference type="EMBL" id="ODP36150.1"/>
    </source>
</evidence>